<evidence type="ECO:0000256" key="3">
    <source>
        <dbReference type="ARBA" id="ARBA00022989"/>
    </source>
</evidence>
<evidence type="ECO:0000256" key="5">
    <source>
        <dbReference type="SAM" id="Phobius"/>
    </source>
</evidence>
<evidence type="ECO:0000313" key="7">
    <source>
        <dbReference type="Proteomes" id="UP000254220"/>
    </source>
</evidence>
<organism evidence="6 7">
    <name type="scientific">Salmonella enterica subsp. indica</name>
    <dbReference type="NCBI Taxonomy" id="59207"/>
    <lineage>
        <taxon>Bacteria</taxon>
        <taxon>Pseudomonadati</taxon>
        <taxon>Pseudomonadota</taxon>
        <taxon>Gammaproteobacteria</taxon>
        <taxon>Enterobacterales</taxon>
        <taxon>Enterobacteriaceae</taxon>
        <taxon>Salmonella</taxon>
    </lineage>
</organism>
<evidence type="ECO:0000256" key="2">
    <source>
        <dbReference type="ARBA" id="ARBA00022692"/>
    </source>
</evidence>
<keyword evidence="4 5" id="KW-0472">Membrane</keyword>
<proteinExistence type="predicted"/>
<dbReference type="GO" id="GO:0030255">
    <property type="term" value="P:protein secretion by the type IV secretion system"/>
    <property type="evidence" value="ECO:0007669"/>
    <property type="project" value="InterPro"/>
</dbReference>
<keyword evidence="2 5" id="KW-0812">Transmembrane</keyword>
<keyword evidence="3 5" id="KW-1133">Transmembrane helix</keyword>
<evidence type="ECO:0000256" key="1">
    <source>
        <dbReference type="ARBA" id="ARBA00004141"/>
    </source>
</evidence>
<protein>
    <submittedName>
        <fullName evidence="6">Putative conjugal transfer protein</fullName>
    </submittedName>
</protein>
<comment type="subcellular location">
    <subcellularLocation>
        <location evidence="1">Membrane</location>
        <topology evidence="1">Multi-pass membrane protein</topology>
    </subcellularLocation>
</comment>
<dbReference type="AlphaFoldDB" id="A0A379YQ28"/>
<sequence length="327" mass="35224">MATSNSAVYQNVFEYINNVCHGYIGTSVSNVASAIGPAAYNLLGIYIILWGLSSALGLIKEPIMDAMIRIAKVSIIFGIAINLMSYNAYVTDVFYNTPEQLANALRGNTESTTTINMLDQILVGGYDVGKKFWDKGGILDGDFGMYIIAILVWAETILVTLYGCFLTVLSKIALSIIISIGPVFILTLLFQATGNFFNSWIQQLSNYFLLQVLVAAAGIFVLDFYVRASSTTAAITDATQIDQLFPFIITGGICLLVLAQLPSVAAGLAGGISLSSYGVGRMGLAVFSRNSRAAFNRLGDGAKTGGGKVWGAARERYRRRRNHLSPS</sequence>
<reference evidence="6 7" key="1">
    <citation type="submission" date="2018-06" db="EMBL/GenBank/DDBJ databases">
        <authorList>
            <consortium name="Pathogen Informatics"/>
            <person name="Doyle S."/>
        </authorList>
    </citation>
    <scope>NUCLEOTIDE SEQUENCE [LARGE SCALE GENOMIC DNA]</scope>
    <source>
        <strain evidence="6 7">NCTC12420</strain>
    </source>
</reference>
<accession>A0A379YQ28</accession>
<evidence type="ECO:0000256" key="4">
    <source>
        <dbReference type="ARBA" id="ARBA00023136"/>
    </source>
</evidence>
<dbReference type="Pfam" id="PF04610">
    <property type="entry name" value="TrbL"/>
    <property type="match status" value="1"/>
</dbReference>
<dbReference type="InterPro" id="IPR007688">
    <property type="entry name" value="Conjugal_tfr_TrbL/VirB6"/>
</dbReference>
<name>A0A379YQ28_SALER</name>
<feature type="transmembrane region" description="Helical" evidence="5">
    <location>
        <begin position="143"/>
        <end position="165"/>
    </location>
</feature>
<dbReference type="EMBL" id="UGYB01000005">
    <property type="protein sequence ID" value="SUI48654.1"/>
    <property type="molecule type" value="Genomic_DNA"/>
</dbReference>
<evidence type="ECO:0000313" key="6">
    <source>
        <dbReference type="EMBL" id="SUI48654.1"/>
    </source>
</evidence>
<feature type="transmembrane region" description="Helical" evidence="5">
    <location>
        <begin position="267"/>
        <end position="287"/>
    </location>
</feature>
<dbReference type="Proteomes" id="UP000254220">
    <property type="component" value="Unassembled WGS sequence"/>
</dbReference>
<feature type="transmembrane region" description="Helical" evidence="5">
    <location>
        <begin position="172"/>
        <end position="192"/>
    </location>
</feature>
<feature type="transmembrane region" description="Helical" evidence="5">
    <location>
        <begin position="244"/>
        <end position="261"/>
    </location>
</feature>
<dbReference type="GO" id="GO:0016020">
    <property type="term" value="C:membrane"/>
    <property type="evidence" value="ECO:0007669"/>
    <property type="project" value="UniProtKB-SubCell"/>
</dbReference>
<feature type="transmembrane region" description="Helical" evidence="5">
    <location>
        <begin position="204"/>
        <end position="224"/>
    </location>
</feature>
<feature type="transmembrane region" description="Helical" evidence="5">
    <location>
        <begin position="70"/>
        <end position="89"/>
    </location>
</feature>
<gene>
    <name evidence="6" type="ORF">NCTC12420_05141</name>
</gene>
<dbReference type="RefSeq" id="WP_079777057.1">
    <property type="nucleotide sequence ID" value="NZ_DADWZK010000037.1"/>
</dbReference>
<feature type="transmembrane region" description="Helical" evidence="5">
    <location>
        <begin position="38"/>
        <end position="58"/>
    </location>
</feature>